<evidence type="ECO:0000256" key="1">
    <source>
        <dbReference type="SAM" id="SignalP"/>
    </source>
</evidence>
<dbReference type="Pfam" id="PF07920">
    <property type="entry name" value="DUF1684"/>
    <property type="match status" value="1"/>
</dbReference>
<name>A0A562DHX3_9GAMM</name>
<dbReference type="Proteomes" id="UP000321583">
    <property type="component" value="Unassembled WGS sequence"/>
</dbReference>
<dbReference type="EMBL" id="VLJS01000070">
    <property type="protein sequence ID" value="TWH09250.1"/>
    <property type="molecule type" value="Genomic_DNA"/>
</dbReference>
<dbReference type="PANTHER" id="PTHR41913">
    <property type="entry name" value="DUF1684 DOMAIN-CONTAINING PROTEIN"/>
    <property type="match status" value="1"/>
</dbReference>
<reference evidence="2 3" key="1">
    <citation type="submission" date="2019-07" db="EMBL/GenBank/DDBJ databases">
        <title>Genome sequencing of lignin-degrading bacterial isolates.</title>
        <authorList>
            <person name="Gladden J."/>
        </authorList>
    </citation>
    <scope>NUCLEOTIDE SEQUENCE [LARGE SCALE GENOMIC DNA]</scope>
    <source>
        <strain evidence="2 3">J19</strain>
    </source>
</reference>
<keyword evidence="3" id="KW-1185">Reference proteome</keyword>
<dbReference type="AlphaFoldDB" id="A0A562DHX3"/>
<gene>
    <name evidence="2" type="ORF">L613_004000000020</name>
</gene>
<feature type="chain" id="PRO_5021730331" description="DUF1684 domain-containing protein" evidence="1">
    <location>
        <begin position="18"/>
        <end position="317"/>
    </location>
</feature>
<organism evidence="2 3">
    <name type="scientific">Pseudoxanthomonas taiwanensis J19</name>
    <dbReference type="NCBI Taxonomy" id="935569"/>
    <lineage>
        <taxon>Bacteria</taxon>
        <taxon>Pseudomonadati</taxon>
        <taxon>Pseudomonadota</taxon>
        <taxon>Gammaproteobacteria</taxon>
        <taxon>Lysobacterales</taxon>
        <taxon>Lysobacteraceae</taxon>
        <taxon>Pseudoxanthomonas</taxon>
    </lineage>
</organism>
<feature type="signal peptide" evidence="1">
    <location>
        <begin position="1"/>
        <end position="17"/>
    </location>
</feature>
<sequence length="317" mass="34802">MRALRAMGMAALLAALAGCGGEAGSDDISAEAERAAAAAVFQAGQEAWRREREQELLRPDGWTSLVGLHWLELKAHYIGSGERIASNMRLAFGPERMGLVTRDDDGRYWFTPEQGVELTLNGEPLRGKVRLYSDHDPEKAVIGFDGDKGRLTLVQRGNRHALRVRHADAPTRVGFAGLQYWPADPAWRIEARFVPHPPGKTLPIADIVGTRNDSPNPGYVEFERDGRSFRLEALGGPEEGLFFVLADRTSGHGSYPAGRFLDADWPGEDGKVVLDFNRAYNPPCAFTLFATCPLPPPENRLDLAITAGEKNYTGNVH</sequence>
<dbReference type="PANTHER" id="PTHR41913:SF1">
    <property type="entry name" value="DUF1684 DOMAIN-CONTAINING PROTEIN"/>
    <property type="match status" value="1"/>
</dbReference>
<protein>
    <recommendedName>
        <fullName evidence="4">DUF1684 domain-containing protein</fullName>
    </recommendedName>
</protein>
<dbReference type="PROSITE" id="PS51257">
    <property type="entry name" value="PROKAR_LIPOPROTEIN"/>
    <property type="match status" value="1"/>
</dbReference>
<accession>A0A562DHX3</accession>
<keyword evidence="1" id="KW-0732">Signal</keyword>
<evidence type="ECO:0008006" key="4">
    <source>
        <dbReference type="Google" id="ProtNLM"/>
    </source>
</evidence>
<proteinExistence type="predicted"/>
<dbReference type="OrthoDB" id="5493262at2"/>
<dbReference type="InterPro" id="IPR012467">
    <property type="entry name" value="DUF1684"/>
</dbReference>
<comment type="caution">
    <text evidence="2">The sequence shown here is derived from an EMBL/GenBank/DDBJ whole genome shotgun (WGS) entry which is preliminary data.</text>
</comment>
<dbReference type="RefSeq" id="WP_051403648.1">
    <property type="nucleotide sequence ID" value="NZ_VLJS01000070.1"/>
</dbReference>
<evidence type="ECO:0000313" key="3">
    <source>
        <dbReference type="Proteomes" id="UP000321583"/>
    </source>
</evidence>
<evidence type="ECO:0000313" key="2">
    <source>
        <dbReference type="EMBL" id="TWH09250.1"/>
    </source>
</evidence>